<dbReference type="Pfam" id="PF08148">
    <property type="entry name" value="DSHCT"/>
    <property type="match status" value="1"/>
</dbReference>
<dbReference type="InterPro" id="IPR058621">
    <property type="entry name" value="SH3_HelY"/>
</dbReference>
<evidence type="ECO:0000256" key="3">
    <source>
        <dbReference type="ARBA" id="ARBA00022806"/>
    </source>
</evidence>
<evidence type="ECO:0000256" key="5">
    <source>
        <dbReference type="SAM" id="MobiDB-lite"/>
    </source>
</evidence>
<dbReference type="SUPFAM" id="SSF52540">
    <property type="entry name" value="P-loop containing nucleoside triphosphate hydrolases"/>
    <property type="match status" value="1"/>
</dbReference>
<dbReference type="Pfam" id="PF00270">
    <property type="entry name" value="DEAD"/>
    <property type="match status" value="1"/>
</dbReference>
<dbReference type="InterPro" id="IPR014001">
    <property type="entry name" value="Helicase_ATP-bd"/>
</dbReference>
<comment type="caution">
    <text evidence="8">The sequence shown here is derived from an EMBL/GenBank/DDBJ whole genome shotgun (WGS) entry which is preliminary data.</text>
</comment>
<keyword evidence="3 8" id="KW-0347">Helicase</keyword>
<keyword evidence="1" id="KW-0547">Nucleotide-binding</keyword>
<evidence type="ECO:0000256" key="4">
    <source>
        <dbReference type="ARBA" id="ARBA00022840"/>
    </source>
</evidence>
<dbReference type="InterPro" id="IPR012961">
    <property type="entry name" value="Ski2/MTR4_C"/>
</dbReference>
<dbReference type="SMART" id="SM00487">
    <property type="entry name" value="DEXDc"/>
    <property type="match status" value="1"/>
</dbReference>
<evidence type="ECO:0000259" key="6">
    <source>
        <dbReference type="PROSITE" id="PS51192"/>
    </source>
</evidence>
<dbReference type="Pfam" id="PF21408">
    <property type="entry name" value="MTR4-like_stalk"/>
    <property type="match status" value="1"/>
</dbReference>
<name>A0ABW1T1C8_9ACTN</name>
<dbReference type="PANTHER" id="PTHR12131">
    <property type="entry name" value="ATP-DEPENDENT RNA AND DNA HELICASE"/>
    <property type="match status" value="1"/>
</dbReference>
<evidence type="ECO:0000313" key="9">
    <source>
        <dbReference type="Proteomes" id="UP001596138"/>
    </source>
</evidence>
<protein>
    <submittedName>
        <fullName evidence="8">DEAD/DEAH box helicase</fullName>
    </submittedName>
</protein>
<keyword evidence="4" id="KW-0067">ATP-binding</keyword>
<dbReference type="InterPro" id="IPR011545">
    <property type="entry name" value="DEAD/DEAH_box_helicase_dom"/>
</dbReference>
<evidence type="ECO:0000256" key="2">
    <source>
        <dbReference type="ARBA" id="ARBA00022801"/>
    </source>
</evidence>
<dbReference type="SMART" id="SM01142">
    <property type="entry name" value="DSHCT"/>
    <property type="match status" value="1"/>
</dbReference>
<evidence type="ECO:0000259" key="7">
    <source>
        <dbReference type="PROSITE" id="PS51194"/>
    </source>
</evidence>
<dbReference type="PROSITE" id="PS51192">
    <property type="entry name" value="HELICASE_ATP_BIND_1"/>
    <property type="match status" value="1"/>
</dbReference>
<dbReference type="Gene3D" id="1.10.3380.30">
    <property type="match status" value="1"/>
</dbReference>
<evidence type="ECO:0000256" key="1">
    <source>
        <dbReference type="ARBA" id="ARBA00022741"/>
    </source>
</evidence>
<feature type="domain" description="Helicase C-terminal" evidence="7">
    <location>
        <begin position="281"/>
        <end position="476"/>
    </location>
</feature>
<gene>
    <name evidence="8" type="ORF">ACFQGU_11485</name>
</gene>
<dbReference type="CDD" id="cd18795">
    <property type="entry name" value="SF2_C_Ski2"/>
    <property type="match status" value="1"/>
</dbReference>
<feature type="domain" description="Helicase ATP-binding" evidence="6">
    <location>
        <begin position="41"/>
        <end position="199"/>
    </location>
</feature>
<dbReference type="InterPro" id="IPR027417">
    <property type="entry name" value="P-loop_NTPase"/>
</dbReference>
<dbReference type="Proteomes" id="UP001596138">
    <property type="component" value="Unassembled WGS sequence"/>
</dbReference>
<feature type="region of interest" description="Disordered" evidence="5">
    <location>
        <begin position="247"/>
        <end position="268"/>
    </location>
</feature>
<dbReference type="InterPro" id="IPR050699">
    <property type="entry name" value="RNA-DNA_Helicase"/>
</dbReference>
<sequence length="916" mass="101700">MDSPAERYVASRQRAEDEKSALHEFRGLYDFELDQFQIDACRALEDGSGVLVAAPTGAGKTIVGEFAVHLALRSGTKCFYTAPIKALSNQKYHDLVARYGAAKVGLLTGDNSVNGEAPVVVMTTEVLRNMIYAGSHTLGGLSYVVMDEVHYLADRFRGAVWEEVIIHLPEHVAVVALSATVSNAEEFGEWLSTVRGETQIVVEEHRPVPLWQHVMAGDRLYDLFVDDDQTRVNPELVRMAREDERVQKMARDGSAGRPGRGGKRNRSALMPLRPEMVERLNRERLLPAITFIFSRVGCAAAVEQCLAAGLRLTSNDERLQIRGIVEHRCADLPQEDLMVLGYLEWLDGLERGFAAHHAGMLPTFKETVEDLFQKGLVKMVFATETLALGINMPAKSVVLEKLVKWNGETHADVTPGEYTQLTGRAGRRGIDVEGNAVVVWHQGFDPSALAGLASTRTYPLRSSFKPSYNMAVNLVGSFGHHAARELLETSFAQFQADRAVVGLAKQVRKQEEALDGYHDAMECHLGDFAEYAELRRRLTDREKELTRDGAVRRRAAAGAALARLKPGDVIMVPAGRRSGVAVVLDPGLTDKDEPRPTVLTLDRQVKRLSVLDFPAPVEPLESMRIPKLFNPRSANSRRDLAAKLKDLVGDIRVDKPRKPKGDQGEDSQVLELRRQIRQHPCHGCDEREAHARWAERYHRLLRETRGLERRVESRTNSIARQFDRVCAILTELGYLTAADDTAQVTDAGRMLQRLYNDMDLVAAECLRQGLWNGLTAAELAACASVLVFEARQPDDAIPPRLPEGAARDVIAETVKLWSELSKLEAEEHVQFLREPDLGFAWAAYRWASGHRLESVLRDTELQAGDFVRWCKQLADLLGQIADAAGSHNTPDGNHLARTAREAVDAVKRGVVSFSSV</sequence>
<dbReference type="Pfam" id="PF00271">
    <property type="entry name" value="Helicase_C"/>
    <property type="match status" value="1"/>
</dbReference>
<dbReference type="Gene3D" id="3.40.50.300">
    <property type="entry name" value="P-loop containing nucleotide triphosphate hydrolases"/>
    <property type="match status" value="2"/>
</dbReference>
<organism evidence="8 9">
    <name type="scientific">Longivirga aurantiaca</name>
    <dbReference type="NCBI Taxonomy" id="1837743"/>
    <lineage>
        <taxon>Bacteria</taxon>
        <taxon>Bacillati</taxon>
        <taxon>Actinomycetota</taxon>
        <taxon>Actinomycetes</taxon>
        <taxon>Sporichthyales</taxon>
        <taxon>Sporichthyaceae</taxon>
        <taxon>Longivirga</taxon>
    </lineage>
</organism>
<dbReference type="SMART" id="SM00490">
    <property type="entry name" value="HELICc"/>
    <property type="match status" value="1"/>
</dbReference>
<dbReference type="EMBL" id="JBHSTI010000008">
    <property type="protein sequence ID" value="MFC6238502.1"/>
    <property type="molecule type" value="Genomic_DNA"/>
</dbReference>
<accession>A0ABW1T1C8</accession>
<dbReference type="PROSITE" id="PS51194">
    <property type="entry name" value="HELICASE_CTER"/>
    <property type="match status" value="1"/>
</dbReference>
<keyword evidence="2" id="KW-0378">Hydrolase</keyword>
<reference evidence="9" key="1">
    <citation type="journal article" date="2019" name="Int. J. Syst. Evol. Microbiol.">
        <title>The Global Catalogue of Microorganisms (GCM) 10K type strain sequencing project: providing services to taxonomists for standard genome sequencing and annotation.</title>
        <authorList>
            <consortium name="The Broad Institute Genomics Platform"/>
            <consortium name="The Broad Institute Genome Sequencing Center for Infectious Disease"/>
            <person name="Wu L."/>
            <person name="Ma J."/>
        </authorList>
    </citation>
    <scope>NUCLEOTIDE SEQUENCE [LARGE SCALE GENOMIC DNA]</scope>
    <source>
        <strain evidence="9">CGMCC 4.7317</strain>
    </source>
</reference>
<dbReference type="GO" id="GO:0004386">
    <property type="term" value="F:helicase activity"/>
    <property type="evidence" value="ECO:0007669"/>
    <property type="project" value="UniProtKB-KW"/>
</dbReference>
<dbReference type="InterPro" id="IPR048392">
    <property type="entry name" value="MTR4-like_stalk"/>
</dbReference>
<dbReference type="PANTHER" id="PTHR12131:SF1">
    <property type="entry name" value="ATP-DEPENDENT RNA HELICASE SUPV3L1, MITOCHONDRIAL-RELATED"/>
    <property type="match status" value="1"/>
</dbReference>
<proteinExistence type="predicted"/>
<keyword evidence="9" id="KW-1185">Reference proteome</keyword>
<dbReference type="InterPro" id="IPR001650">
    <property type="entry name" value="Helicase_C-like"/>
</dbReference>
<evidence type="ECO:0000313" key="8">
    <source>
        <dbReference type="EMBL" id="MFC6238502.1"/>
    </source>
</evidence>
<dbReference type="RefSeq" id="WP_386766766.1">
    <property type="nucleotide sequence ID" value="NZ_JBHSTI010000008.1"/>
</dbReference>
<dbReference type="Pfam" id="PF26090">
    <property type="entry name" value="SH3_HelY"/>
    <property type="match status" value="1"/>
</dbReference>